<reference evidence="14 15" key="2">
    <citation type="submission" date="2020-02" db="EMBL/GenBank/DDBJ databases">
        <title>Erythrobacter dongmakensis sp. nov., isolated from a tidal mudflat.</title>
        <authorList>
            <person name="Kim I.S."/>
        </authorList>
    </citation>
    <scope>NUCLEOTIDE SEQUENCE [LARGE SCALE GENOMIC DNA]</scope>
    <source>
        <strain evidence="14 15">GH3-10</strain>
    </source>
</reference>
<keyword evidence="15" id="KW-1185">Reference proteome</keyword>
<gene>
    <name evidence="14" type="ORF">GRF63_07630</name>
</gene>
<keyword evidence="8" id="KW-0012">Acyltransferase</keyword>
<dbReference type="PANTHER" id="PTHR43178:SF2">
    <property type="entry name" value="DIHYDROLIPOYLLYSINE-RESIDUE ACETYLTRANSFERASE COMPONENT OF PYRUVATE DEHYDROGENASE COMPLEX"/>
    <property type="match status" value="1"/>
</dbReference>
<evidence type="ECO:0000256" key="2">
    <source>
        <dbReference type="ARBA" id="ARBA00007317"/>
    </source>
</evidence>
<dbReference type="GO" id="GO:0004742">
    <property type="term" value="F:dihydrolipoyllysine-residue acetyltransferase activity"/>
    <property type="evidence" value="ECO:0007669"/>
    <property type="project" value="UniProtKB-EC"/>
</dbReference>
<comment type="cofactor">
    <cofactor evidence="1">
        <name>(R)-lipoate</name>
        <dbReference type="ChEBI" id="CHEBI:83088"/>
    </cofactor>
</comment>
<evidence type="ECO:0000256" key="8">
    <source>
        <dbReference type="ARBA" id="ARBA00023315"/>
    </source>
</evidence>
<keyword evidence="7" id="KW-0450">Lipoyl</keyword>
<organism evidence="14 15">
    <name type="scientific">Aurantiacibacter rhizosphaerae</name>
    <dbReference type="NCBI Taxonomy" id="2691582"/>
    <lineage>
        <taxon>Bacteria</taxon>
        <taxon>Pseudomonadati</taxon>
        <taxon>Pseudomonadota</taxon>
        <taxon>Alphaproteobacteria</taxon>
        <taxon>Sphingomonadales</taxon>
        <taxon>Erythrobacteraceae</taxon>
        <taxon>Aurantiacibacter</taxon>
    </lineage>
</organism>
<dbReference type="Pfam" id="PF00198">
    <property type="entry name" value="2-oxoacid_dh"/>
    <property type="match status" value="1"/>
</dbReference>
<sequence length="251" mass="27227">MTKITELLDRLAPFPAMDFSEWGEVEITPTTRYQKLTGQFLGRNWVGIPHVTHNDEVDVTEAEANRRAWNADNPEEKITPVAMAAKALVEVLRQFPMFNASLSEDGDALILKRYFNIGIAVDTPNGLLVPVIHGCNTQTTAEIAASMAILAEKARDKGLSMAEMSGSSITVSSLGHIGGTSFTPIINSPDVAIVGLTKLIERPVRGADDAPEWRLFLPVSLSYDHRVINGADAARFVVALGKALNDKALFA</sequence>
<evidence type="ECO:0000256" key="9">
    <source>
        <dbReference type="ARBA" id="ARBA00025211"/>
    </source>
</evidence>
<dbReference type="SUPFAM" id="SSF52777">
    <property type="entry name" value="CoA-dependent acyltransferases"/>
    <property type="match status" value="1"/>
</dbReference>
<dbReference type="InterPro" id="IPR023213">
    <property type="entry name" value="CAT-like_dom_sf"/>
</dbReference>
<dbReference type="Proteomes" id="UP000461409">
    <property type="component" value="Unassembled WGS sequence"/>
</dbReference>
<dbReference type="RefSeq" id="WP_160485451.1">
    <property type="nucleotide sequence ID" value="NZ_WUBR01000002.1"/>
</dbReference>
<reference evidence="14 15" key="1">
    <citation type="submission" date="2019-12" db="EMBL/GenBank/DDBJ databases">
        <authorList>
            <person name="Lee S.D."/>
        </authorList>
    </citation>
    <scope>NUCLEOTIDE SEQUENCE [LARGE SCALE GENOMIC DNA]</scope>
    <source>
        <strain evidence="14 15">GH3-10</strain>
    </source>
</reference>
<protein>
    <recommendedName>
        <fullName evidence="5">Dihydrolipoyllysine-residue acetyltransferase component of pyruvate dehydrogenase complex</fullName>
        <ecNumber evidence="4">2.3.1.12</ecNumber>
    </recommendedName>
    <alternativeName>
        <fullName evidence="10">Dihydrolipoamide acetyltransferase component of pyruvate dehydrogenase complex</fullName>
    </alternativeName>
    <alternativeName>
        <fullName evidence="11">E2</fullName>
    </alternativeName>
</protein>
<evidence type="ECO:0000256" key="11">
    <source>
        <dbReference type="ARBA" id="ARBA00031531"/>
    </source>
</evidence>
<comment type="subunit">
    <text evidence="3">Forms a 24-polypeptide structural core with octahedral symmetry.</text>
</comment>
<name>A0A844XDT6_9SPHN</name>
<comment type="caution">
    <text evidence="14">The sequence shown here is derived from an EMBL/GenBank/DDBJ whole genome shotgun (WGS) entry which is preliminary data.</text>
</comment>
<dbReference type="GO" id="GO:0031405">
    <property type="term" value="F:lipoic acid binding"/>
    <property type="evidence" value="ECO:0007669"/>
    <property type="project" value="TreeGrafter"/>
</dbReference>
<comment type="similarity">
    <text evidence="2">Belongs to the 2-oxoacid dehydrogenase family.</text>
</comment>
<evidence type="ECO:0000256" key="6">
    <source>
        <dbReference type="ARBA" id="ARBA00022679"/>
    </source>
</evidence>
<dbReference type="Gene3D" id="3.30.559.10">
    <property type="entry name" value="Chloramphenicol acetyltransferase-like domain"/>
    <property type="match status" value="1"/>
</dbReference>
<accession>A0A844XDT6</accession>
<proteinExistence type="inferred from homology"/>
<dbReference type="GO" id="GO:0005737">
    <property type="term" value="C:cytoplasm"/>
    <property type="evidence" value="ECO:0007669"/>
    <property type="project" value="TreeGrafter"/>
</dbReference>
<evidence type="ECO:0000256" key="1">
    <source>
        <dbReference type="ARBA" id="ARBA00001938"/>
    </source>
</evidence>
<evidence type="ECO:0000259" key="13">
    <source>
        <dbReference type="Pfam" id="PF00198"/>
    </source>
</evidence>
<dbReference type="GO" id="GO:0006086">
    <property type="term" value="P:pyruvate decarboxylation to acetyl-CoA"/>
    <property type="evidence" value="ECO:0007669"/>
    <property type="project" value="TreeGrafter"/>
</dbReference>
<evidence type="ECO:0000256" key="4">
    <source>
        <dbReference type="ARBA" id="ARBA00013114"/>
    </source>
</evidence>
<dbReference type="PANTHER" id="PTHR43178">
    <property type="entry name" value="DIHYDROLIPOAMIDE ACETYLTRANSFERASE COMPONENT OF PYRUVATE DEHYDROGENASE COMPLEX"/>
    <property type="match status" value="1"/>
</dbReference>
<dbReference type="InterPro" id="IPR001078">
    <property type="entry name" value="2-oxoacid_DH_actylTfrase"/>
</dbReference>
<evidence type="ECO:0000313" key="14">
    <source>
        <dbReference type="EMBL" id="MWV27774.1"/>
    </source>
</evidence>
<comment type="function">
    <text evidence="9">The pyruvate dehydrogenase complex catalyzes the overall conversion of pyruvate to acetyl-CoA and CO(2). It contains multiple copies of three enzymatic components: pyruvate dehydrogenase (E1), dihydrolipoamide acetyltransferase (E2) and lipoamide dehydrogenase (E3).</text>
</comment>
<evidence type="ECO:0000256" key="7">
    <source>
        <dbReference type="ARBA" id="ARBA00022823"/>
    </source>
</evidence>
<keyword evidence="6 14" id="KW-0808">Transferase</keyword>
<dbReference type="FunFam" id="3.30.559.10:FF:000004">
    <property type="entry name" value="Acetyltransferase component of pyruvate dehydrogenase complex"/>
    <property type="match status" value="1"/>
</dbReference>
<evidence type="ECO:0000256" key="3">
    <source>
        <dbReference type="ARBA" id="ARBA00011484"/>
    </source>
</evidence>
<comment type="catalytic activity">
    <reaction evidence="12">
        <text>N(6)-[(R)-dihydrolipoyl]-L-lysyl-[protein] + acetyl-CoA = N(6)-[(R)-S(8)-acetyldihydrolipoyl]-L-lysyl-[protein] + CoA</text>
        <dbReference type="Rhea" id="RHEA:17017"/>
        <dbReference type="Rhea" id="RHEA-COMP:10475"/>
        <dbReference type="Rhea" id="RHEA-COMP:10478"/>
        <dbReference type="ChEBI" id="CHEBI:57287"/>
        <dbReference type="ChEBI" id="CHEBI:57288"/>
        <dbReference type="ChEBI" id="CHEBI:83100"/>
        <dbReference type="ChEBI" id="CHEBI:83111"/>
        <dbReference type="EC" id="2.3.1.12"/>
    </reaction>
</comment>
<evidence type="ECO:0000256" key="5">
    <source>
        <dbReference type="ARBA" id="ARBA00016300"/>
    </source>
</evidence>
<evidence type="ECO:0000256" key="10">
    <source>
        <dbReference type="ARBA" id="ARBA00029730"/>
    </source>
</evidence>
<feature type="domain" description="2-oxoacid dehydrogenase acyltransferase catalytic" evidence="13">
    <location>
        <begin position="26"/>
        <end position="247"/>
    </location>
</feature>
<evidence type="ECO:0000256" key="12">
    <source>
        <dbReference type="ARBA" id="ARBA00048370"/>
    </source>
</evidence>
<dbReference type="AlphaFoldDB" id="A0A844XDT6"/>
<dbReference type="EMBL" id="WUBR01000002">
    <property type="protein sequence ID" value="MWV27774.1"/>
    <property type="molecule type" value="Genomic_DNA"/>
</dbReference>
<evidence type="ECO:0000313" key="15">
    <source>
        <dbReference type="Proteomes" id="UP000461409"/>
    </source>
</evidence>
<dbReference type="InterPro" id="IPR050743">
    <property type="entry name" value="2-oxoacid_DH_E2_comp"/>
</dbReference>
<dbReference type="EC" id="2.3.1.12" evidence="4"/>